<gene>
    <name evidence="1" type="ORF">UY48_C0003G0082</name>
</gene>
<sequence length="191" mass="21919">MPGARHAMISRIFTTRMHKELWTEPELAIYLRLTPTFLHYLLLNLTCPTSLVTPATVIQRCRRDDFDRETRDLAFDTFCENDNESWHTVDQFPRGEGKQPQMTPYHMQAFLGIKNSNYKLPDTATTQIKQKQLSKFNNPAGFSGATGRNQLPFVISAVLEAFQVLSPPLRDVDVLEFLRLCPSRSPEYGIL</sequence>
<evidence type="ECO:0000313" key="2">
    <source>
        <dbReference type="Proteomes" id="UP000034588"/>
    </source>
</evidence>
<reference evidence="1 2" key="1">
    <citation type="journal article" date="2015" name="Nature">
        <title>rRNA introns, odd ribosomes, and small enigmatic genomes across a large radiation of phyla.</title>
        <authorList>
            <person name="Brown C.T."/>
            <person name="Hug L.A."/>
            <person name="Thomas B.C."/>
            <person name="Sharon I."/>
            <person name="Castelle C.J."/>
            <person name="Singh A."/>
            <person name="Wilkins M.J."/>
            <person name="Williams K.H."/>
            <person name="Banfield J.F."/>
        </authorList>
    </citation>
    <scope>NUCLEOTIDE SEQUENCE [LARGE SCALE GENOMIC DNA]</scope>
</reference>
<dbReference type="EMBL" id="LCQD01000003">
    <property type="protein sequence ID" value="KKW13260.1"/>
    <property type="molecule type" value="Genomic_DNA"/>
</dbReference>
<name>A0A0G1W3W5_9BACT</name>
<organism evidence="1 2">
    <name type="scientific">Candidatus Gottesmanbacteria bacterium GW2011_GWB1_49_7</name>
    <dbReference type="NCBI Taxonomy" id="1618448"/>
    <lineage>
        <taxon>Bacteria</taxon>
        <taxon>Candidatus Gottesmaniibacteriota</taxon>
    </lineage>
</organism>
<comment type="caution">
    <text evidence="1">The sequence shown here is derived from an EMBL/GenBank/DDBJ whole genome shotgun (WGS) entry which is preliminary data.</text>
</comment>
<proteinExistence type="predicted"/>
<accession>A0A0G1W3W5</accession>
<dbReference type="Proteomes" id="UP000034588">
    <property type="component" value="Unassembled WGS sequence"/>
</dbReference>
<dbReference type="AlphaFoldDB" id="A0A0G1W3W5"/>
<evidence type="ECO:0000313" key="1">
    <source>
        <dbReference type="EMBL" id="KKW13260.1"/>
    </source>
</evidence>
<protein>
    <submittedName>
        <fullName evidence="1">Uncharacterized protein</fullName>
    </submittedName>
</protein>